<dbReference type="PANTHER" id="PTHR33104:SF2">
    <property type="entry name" value="CXC3 LIKE CYSTEINE CLUSTER DOMAIN-CONTAINING PROTEIN"/>
    <property type="match status" value="1"/>
</dbReference>
<protein>
    <recommendedName>
        <fullName evidence="2">CxC2-like cysteine cluster KDZ transposase-associated domain-containing protein</fullName>
    </recommendedName>
</protein>
<feature type="region of interest" description="Disordered" evidence="1">
    <location>
        <begin position="992"/>
        <end position="1012"/>
    </location>
</feature>
<feature type="domain" description="CxC2-like cysteine cluster KDZ transposase-associated" evidence="2">
    <location>
        <begin position="98"/>
        <end position="211"/>
    </location>
</feature>
<keyword evidence="4" id="KW-1185">Reference proteome</keyword>
<gene>
    <name evidence="3" type="ORF">DFH08DRAFT_725398</name>
</gene>
<evidence type="ECO:0000313" key="4">
    <source>
        <dbReference type="Proteomes" id="UP001218218"/>
    </source>
</evidence>
<evidence type="ECO:0000313" key="3">
    <source>
        <dbReference type="EMBL" id="KAJ7300377.1"/>
    </source>
</evidence>
<name>A0AAD6YWG7_9AGAR</name>
<dbReference type="EMBL" id="JARIHO010000174">
    <property type="protein sequence ID" value="KAJ7300377.1"/>
    <property type="molecule type" value="Genomic_DNA"/>
</dbReference>
<dbReference type="InterPro" id="IPR040521">
    <property type="entry name" value="KDZ"/>
</dbReference>
<accession>A0AAD6YWG7</accession>
<dbReference type="Proteomes" id="UP001218218">
    <property type="component" value="Unassembled WGS sequence"/>
</dbReference>
<dbReference type="AlphaFoldDB" id="A0AAD6YWG7"/>
<proteinExistence type="predicted"/>
<evidence type="ECO:0000256" key="1">
    <source>
        <dbReference type="SAM" id="MobiDB-lite"/>
    </source>
</evidence>
<dbReference type="InterPro" id="IPR041457">
    <property type="entry name" value="CxC2_KDZ-assoc"/>
</dbReference>
<reference evidence="3" key="1">
    <citation type="submission" date="2023-03" db="EMBL/GenBank/DDBJ databases">
        <title>Massive genome expansion in bonnet fungi (Mycena s.s.) driven by repeated elements and novel gene families across ecological guilds.</title>
        <authorList>
            <consortium name="Lawrence Berkeley National Laboratory"/>
            <person name="Harder C.B."/>
            <person name="Miyauchi S."/>
            <person name="Viragh M."/>
            <person name="Kuo A."/>
            <person name="Thoen E."/>
            <person name="Andreopoulos B."/>
            <person name="Lu D."/>
            <person name="Skrede I."/>
            <person name="Drula E."/>
            <person name="Henrissat B."/>
            <person name="Morin E."/>
            <person name="Kohler A."/>
            <person name="Barry K."/>
            <person name="LaButti K."/>
            <person name="Morin E."/>
            <person name="Salamov A."/>
            <person name="Lipzen A."/>
            <person name="Mereny Z."/>
            <person name="Hegedus B."/>
            <person name="Baldrian P."/>
            <person name="Stursova M."/>
            <person name="Weitz H."/>
            <person name="Taylor A."/>
            <person name="Grigoriev I.V."/>
            <person name="Nagy L.G."/>
            <person name="Martin F."/>
            <person name="Kauserud H."/>
        </authorList>
    </citation>
    <scope>NUCLEOTIDE SEQUENCE</scope>
    <source>
        <strain evidence="3">CBHHK002</strain>
    </source>
</reference>
<organism evidence="3 4">
    <name type="scientific">Mycena albidolilacea</name>
    <dbReference type="NCBI Taxonomy" id="1033008"/>
    <lineage>
        <taxon>Eukaryota</taxon>
        <taxon>Fungi</taxon>
        <taxon>Dikarya</taxon>
        <taxon>Basidiomycota</taxon>
        <taxon>Agaricomycotina</taxon>
        <taxon>Agaricomycetes</taxon>
        <taxon>Agaricomycetidae</taxon>
        <taxon>Agaricales</taxon>
        <taxon>Marasmiineae</taxon>
        <taxon>Mycenaceae</taxon>
        <taxon>Mycena</taxon>
    </lineage>
</organism>
<dbReference type="Pfam" id="PF18803">
    <property type="entry name" value="CxC2"/>
    <property type="match status" value="1"/>
</dbReference>
<evidence type="ECO:0000259" key="2">
    <source>
        <dbReference type="Pfam" id="PF18803"/>
    </source>
</evidence>
<dbReference type="PANTHER" id="PTHR33104">
    <property type="entry name" value="SI:DKEY-29D5.2"/>
    <property type="match status" value="1"/>
</dbReference>
<sequence>MQAWYPHNDEYVGEQLRREGRGDTWAHSRCAGVRCYDPERRCPNRVCVEVPEYRCADEACVGEAMYCARCIVAAHAQLPTHFIERWTGTHFERKRTGLKDLGLRVQLNHPPGVVCAFRRAGPGDFVLYDLTGVHEIAMDYCGCRPADGTPEGGEPMEERTQLLRSCWWPATLENPKTCATFGVLRLFHVLNCLGKLSAYDFLRGLEKCTNHDGLNRPPDRRKPFMLIMRQWREVKRMKRFKRGHDASGVRATGQGELALKCRACPQPGWNLPDNWDQIDPFYRFIYWLFLAEDANFRLSNRNVSSEALDPILGDGFGYFCKREGADGYKAHIEKHASEQEVSNCSGFQAMFMANTRRVKGLRTTGIGGVTCSRHNMWQGNGIGDLQVGERYCNMDFLLVSVLINFCLLCAVVSYDIACQFGNHFWERQSKFPAERRLTFPESYILWKVPNFHLAAHKPVCHAPFSFHFMWGAGMTHGEGVEQNWAFSNGAAASTRLMGPGSRQATLEDVFGFHNYDRVLAMHRVLPKRLAVSIKEGTKHKAAFDAFSKGLEEVRPEEVKQWKEEVLRWEMNPHPQSSQSKSPFESVQEVTLLRDIQLEIAKEEFMCTEDGVEVEREHSPGGFVTMGLQVEEVQRKLEVDVRSLKDPTAAQTLAFTKRRTALLKRIHRFRQVQGVYMPALRALLLDEQRQVYDGNGEQLPEATRLFMPSELNETIRGKACATGLPEIEARMREGEAMQALEAVRHGLRTRTMTNRYKLRNWTGQGMMTKGQGILRQINIKIHAAKLRYRYARAALLALRNHGAWEERLRILDDDDVRALNERALTDEEKAQNKHWAELGGAIVEGGVARAAALAAGEGSHTLSWIWYSAGNPSDENDSKLQEALRLEWCKAYARAKRFSEDVRLLREEMRRTITYGYTAAAGWEELARAELPGSEPMLTEGRRAYAAEHAATERATCALLEKNWAGILAKADVYLEGTAALDAEAIVTIEMDLGDELDPEEEEARLEGEEEEE</sequence>
<dbReference type="Pfam" id="PF18758">
    <property type="entry name" value="KDZ"/>
    <property type="match status" value="1"/>
</dbReference>
<comment type="caution">
    <text evidence="3">The sequence shown here is derived from an EMBL/GenBank/DDBJ whole genome shotgun (WGS) entry which is preliminary data.</text>
</comment>